<sequence length="186" mass="21362">MKKQSIFQKYANYKVRLTLLVLLLCPIYSSAQSKLPNDSYATILDANALMISNPRKALTMLAPLKKTFITESSYENIEDVVVYQTILSAENSIHSLNGNHQRIFANLRDFQRNIEPFLENDDRYAQFYFLSKVYHLTYKAQEKGGMLIGNPRYRGALHGILAEVRAFSFKDKKNGILVESMINQNL</sequence>
<keyword evidence="1" id="KW-0732">Signal</keyword>
<dbReference type="Proteomes" id="UP001597012">
    <property type="component" value="Unassembled WGS sequence"/>
</dbReference>
<reference evidence="3" key="1">
    <citation type="journal article" date="2019" name="Int. J. Syst. Evol. Microbiol.">
        <title>The Global Catalogue of Microorganisms (GCM) 10K type strain sequencing project: providing services to taxonomists for standard genome sequencing and annotation.</title>
        <authorList>
            <consortium name="The Broad Institute Genomics Platform"/>
            <consortium name="The Broad Institute Genome Sequencing Center for Infectious Disease"/>
            <person name="Wu L."/>
            <person name="Ma J."/>
        </authorList>
    </citation>
    <scope>NUCLEOTIDE SEQUENCE [LARGE SCALE GENOMIC DNA]</scope>
    <source>
        <strain evidence="3">CCUG 61948</strain>
    </source>
</reference>
<keyword evidence="3" id="KW-1185">Reference proteome</keyword>
<dbReference type="EMBL" id="JBHTHY010000003">
    <property type="protein sequence ID" value="MFD0797026.1"/>
    <property type="molecule type" value="Genomic_DNA"/>
</dbReference>
<dbReference type="RefSeq" id="WP_379933045.1">
    <property type="nucleotide sequence ID" value="NZ_JBHTHY010000003.1"/>
</dbReference>
<evidence type="ECO:0000313" key="3">
    <source>
        <dbReference type="Proteomes" id="UP001597012"/>
    </source>
</evidence>
<protein>
    <submittedName>
        <fullName evidence="2">Uncharacterized protein</fullName>
    </submittedName>
</protein>
<organism evidence="2 3">
    <name type="scientific">Maribacter chungangensis</name>
    <dbReference type="NCBI Taxonomy" id="1069117"/>
    <lineage>
        <taxon>Bacteria</taxon>
        <taxon>Pseudomonadati</taxon>
        <taxon>Bacteroidota</taxon>
        <taxon>Flavobacteriia</taxon>
        <taxon>Flavobacteriales</taxon>
        <taxon>Flavobacteriaceae</taxon>
        <taxon>Maribacter</taxon>
    </lineage>
</organism>
<gene>
    <name evidence="2" type="ORF">ACFQZJ_06115</name>
</gene>
<feature type="signal peptide" evidence="1">
    <location>
        <begin position="1"/>
        <end position="31"/>
    </location>
</feature>
<evidence type="ECO:0000313" key="2">
    <source>
        <dbReference type="EMBL" id="MFD0797026.1"/>
    </source>
</evidence>
<accession>A0ABW3B2F1</accession>
<comment type="caution">
    <text evidence="2">The sequence shown here is derived from an EMBL/GenBank/DDBJ whole genome shotgun (WGS) entry which is preliminary data.</text>
</comment>
<feature type="chain" id="PRO_5046951153" evidence="1">
    <location>
        <begin position="32"/>
        <end position="186"/>
    </location>
</feature>
<proteinExistence type="predicted"/>
<name>A0ABW3B2F1_9FLAO</name>
<evidence type="ECO:0000256" key="1">
    <source>
        <dbReference type="SAM" id="SignalP"/>
    </source>
</evidence>